<dbReference type="RefSeq" id="WP_228849508.1">
    <property type="nucleotide sequence ID" value="NZ_JADCKQ010000011.1"/>
</dbReference>
<proteinExistence type="predicted"/>
<dbReference type="InterPro" id="IPR018666">
    <property type="entry name" value="DUF2125"/>
</dbReference>
<comment type="caution">
    <text evidence="2">The sequence shown here is derived from an EMBL/GenBank/DDBJ whole genome shotgun (WGS) entry which is preliminary data.</text>
</comment>
<dbReference type="Proteomes" id="UP000640583">
    <property type="component" value="Unassembled WGS sequence"/>
</dbReference>
<organism evidence="2 3">
    <name type="scientific">Halocynthiibacter styelae</name>
    <dbReference type="NCBI Taxonomy" id="2761955"/>
    <lineage>
        <taxon>Bacteria</taxon>
        <taxon>Pseudomonadati</taxon>
        <taxon>Pseudomonadota</taxon>
        <taxon>Alphaproteobacteria</taxon>
        <taxon>Rhodobacterales</taxon>
        <taxon>Paracoccaceae</taxon>
        <taxon>Halocynthiibacter</taxon>
    </lineage>
</organism>
<dbReference type="EMBL" id="JADCKQ010000011">
    <property type="protein sequence ID" value="MBI1494759.1"/>
    <property type="molecule type" value="Genomic_DNA"/>
</dbReference>
<keyword evidence="3" id="KW-1185">Reference proteome</keyword>
<evidence type="ECO:0000256" key="1">
    <source>
        <dbReference type="SAM" id="SignalP"/>
    </source>
</evidence>
<dbReference type="AlphaFoldDB" id="A0A8J7IEG8"/>
<name>A0A8J7IEG8_9RHOB</name>
<protein>
    <submittedName>
        <fullName evidence="2">DUF2125 domain-containing protein</fullName>
    </submittedName>
</protein>
<dbReference type="Pfam" id="PF09898">
    <property type="entry name" value="DUF2125"/>
    <property type="match status" value="1"/>
</dbReference>
<keyword evidence="1" id="KW-0732">Signal</keyword>
<accession>A0A8J7IEG8</accession>
<feature type="chain" id="PRO_5035202095" evidence="1">
    <location>
        <begin position="25"/>
        <end position="512"/>
    </location>
</feature>
<evidence type="ECO:0000313" key="3">
    <source>
        <dbReference type="Proteomes" id="UP000640583"/>
    </source>
</evidence>
<reference evidence="2" key="1">
    <citation type="submission" date="2020-10" db="EMBL/GenBank/DDBJ databases">
        <title>Paenihalocynthiibacter styelae gen. nov., sp. nov., isolated from stalked sea squirt Styela clava.</title>
        <authorList>
            <person name="Kim Y.-O."/>
            <person name="Yoon J.-H."/>
        </authorList>
    </citation>
    <scope>NUCLEOTIDE SEQUENCE</scope>
    <source>
        <strain evidence="2">MYP1-1</strain>
    </source>
</reference>
<feature type="signal peptide" evidence="1">
    <location>
        <begin position="1"/>
        <end position="24"/>
    </location>
</feature>
<gene>
    <name evidence="2" type="ORF">H1D41_14020</name>
</gene>
<sequence>MNRILTFSSLAATSSILMTTTALADITASEVWQAWQEDAAAMGMSLNGASTTETASGLDVSAMEYTATIPQFGEMEAPLEIRADLGSMTLTDNGDGTVGLTIPDNHTIVVSFTMGEDGGAFSVDAASEGRVTTISGSTDEMVYETATDKMSWELADWSFTGGDVSTEDLAQLVIEFAMAIEGQSSTYTVDRTNGISVSGTDNTAQLSYNMKMETPDAQVNQNDSLVQTGIQTAVSMTLPAGLDFTSPEGAINALRGGLGFAVKSTAETSVQEGNQMSPLGPVQSKINANDVAFDMTANGGLVQVIANYGVTAIDVITPMIPPVSLAADGMAVDMTVPLISDGSRARYMVALNDFTLNDEIWGMFDPTSVLPRDAAQLTLDLTADPAWQIDVLDLAAWENVSEANLPVKPTDIRLDAFELTVAGASLTGTGAMNVDYSGFAPQPAGHIDLAASGLNGLMDNLVAMGLLPEDQVMGARMMMGLFAVPGEDEDTLNSRLEMNEEGHIFANGQRLK</sequence>
<evidence type="ECO:0000313" key="2">
    <source>
        <dbReference type="EMBL" id="MBI1494759.1"/>
    </source>
</evidence>